<dbReference type="InterPro" id="IPR036890">
    <property type="entry name" value="HATPase_C_sf"/>
</dbReference>
<dbReference type="InterPro" id="IPR050640">
    <property type="entry name" value="Bact_2-comp_sensor_kinase"/>
</dbReference>
<dbReference type="PRINTS" id="PR00344">
    <property type="entry name" value="BCTRLSENSOR"/>
</dbReference>
<dbReference type="PANTHER" id="PTHR34220">
    <property type="entry name" value="SENSOR HISTIDINE KINASE YPDA"/>
    <property type="match status" value="1"/>
</dbReference>
<keyword evidence="7 14" id="KW-0812">Transmembrane</keyword>
<keyword evidence="12" id="KW-0902">Two-component regulatory system</keyword>
<evidence type="ECO:0000256" key="2">
    <source>
        <dbReference type="ARBA" id="ARBA00004651"/>
    </source>
</evidence>
<proteinExistence type="predicted"/>
<organism evidence="17 18">
    <name type="scientific">Alteribacter keqinensis</name>
    <dbReference type="NCBI Taxonomy" id="2483800"/>
    <lineage>
        <taxon>Bacteria</taxon>
        <taxon>Bacillati</taxon>
        <taxon>Bacillota</taxon>
        <taxon>Bacilli</taxon>
        <taxon>Bacillales</taxon>
        <taxon>Bacillaceae</taxon>
        <taxon>Alteribacter</taxon>
    </lineage>
</organism>
<dbReference type="EMBL" id="RHIB01000002">
    <property type="protein sequence ID" value="RNA67725.1"/>
    <property type="molecule type" value="Genomic_DNA"/>
</dbReference>
<keyword evidence="8" id="KW-0547">Nucleotide-binding</keyword>
<evidence type="ECO:0000256" key="1">
    <source>
        <dbReference type="ARBA" id="ARBA00000085"/>
    </source>
</evidence>
<reference evidence="17 18" key="1">
    <citation type="submission" date="2018-10" db="EMBL/GenBank/DDBJ databases">
        <title>Bacillus Keqinensis sp. nov., a moderately halophilic bacterium isolated from a saline-alkaline lake.</title>
        <authorList>
            <person name="Wang H."/>
        </authorList>
    </citation>
    <scope>NUCLEOTIDE SEQUENCE [LARGE SCALE GENOMIC DNA]</scope>
    <source>
        <strain evidence="17 18">KQ-3</strain>
    </source>
</reference>
<dbReference type="InterPro" id="IPR005467">
    <property type="entry name" value="His_kinase_dom"/>
</dbReference>
<dbReference type="SMART" id="SM00387">
    <property type="entry name" value="HATPase_c"/>
    <property type="match status" value="1"/>
</dbReference>
<dbReference type="PROSITE" id="PS50109">
    <property type="entry name" value="HIS_KIN"/>
    <property type="match status" value="1"/>
</dbReference>
<dbReference type="AlphaFoldDB" id="A0A3M7TQI2"/>
<evidence type="ECO:0000256" key="11">
    <source>
        <dbReference type="ARBA" id="ARBA00022989"/>
    </source>
</evidence>
<dbReference type="Gene3D" id="3.30.565.10">
    <property type="entry name" value="Histidine kinase-like ATPase, C-terminal domain"/>
    <property type="match status" value="1"/>
</dbReference>
<dbReference type="Proteomes" id="UP000278746">
    <property type="component" value="Unassembled WGS sequence"/>
</dbReference>
<dbReference type="Pfam" id="PF02743">
    <property type="entry name" value="dCache_1"/>
    <property type="match status" value="1"/>
</dbReference>
<protein>
    <recommendedName>
        <fullName evidence="3">histidine kinase</fullName>
        <ecNumber evidence="3">2.7.13.3</ecNumber>
    </recommendedName>
</protein>
<evidence type="ECO:0000256" key="10">
    <source>
        <dbReference type="ARBA" id="ARBA00022840"/>
    </source>
</evidence>
<dbReference type="PANTHER" id="PTHR34220:SF7">
    <property type="entry name" value="SENSOR HISTIDINE KINASE YPDA"/>
    <property type="match status" value="1"/>
</dbReference>
<evidence type="ECO:0000256" key="8">
    <source>
        <dbReference type="ARBA" id="ARBA00022741"/>
    </source>
</evidence>
<keyword evidence="18" id="KW-1185">Reference proteome</keyword>
<evidence type="ECO:0000313" key="17">
    <source>
        <dbReference type="EMBL" id="RNA67725.1"/>
    </source>
</evidence>
<dbReference type="OrthoDB" id="9776552at2"/>
<evidence type="ECO:0000256" key="13">
    <source>
        <dbReference type="ARBA" id="ARBA00023136"/>
    </source>
</evidence>
<dbReference type="Gene3D" id="3.30.450.20">
    <property type="entry name" value="PAS domain"/>
    <property type="match status" value="1"/>
</dbReference>
<evidence type="ECO:0000256" key="4">
    <source>
        <dbReference type="ARBA" id="ARBA00022475"/>
    </source>
</evidence>
<gene>
    <name evidence="17" type="ORF">EBO34_13495</name>
</gene>
<keyword evidence="5" id="KW-0597">Phosphoprotein</keyword>
<dbReference type="SUPFAM" id="SSF158472">
    <property type="entry name" value="HAMP domain-like"/>
    <property type="match status" value="1"/>
</dbReference>
<feature type="domain" description="Histidine kinase" evidence="15">
    <location>
        <begin position="509"/>
        <end position="613"/>
    </location>
</feature>
<keyword evidence="4" id="KW-1003">Cell membrane</keyword>
<evidence type="ECO:0000256" key="6">
    <source>
        <dbReference type="ARBA" id="ARBA00022679"/>
    </source>
</evidence>
<evidence type="ECO:0000259" key="16">
    <source>
        <dbReference type="PROSITE" id="PS50885"/>
    </source>
</evidence>
<dbReference type="SMART" id="SM00304">
    <property type="entry name" value="HAMP"/>
    <property type="match status" value="1"/>
</dbReference>
<keyword evidence="6" id="KW-0808">Transferase</keyword>
<dbReference type="CDD" id="cd06225">
    <property type="entry name" value="HAMP"/>
    <property type="match status" value="1"/>
</dbReference>
<evidence type="ECO:0000256" key="7">
    <source>
        <dbReference type="ARBA" id="ARBA00022692"/>
    </source>
</evidence>
<dbReference type="Pfam" id="PF00672">
    <property type="entry name" value="HAMP"/>
    <property type="match status" value="1"/>
</dbReference>
<evidence type="ECO:0000259" key="15">
    <source>
        <dbReference type="PROSITE" id="PS50109"/>
    </source>
</evidence>
<feature type="domain" description="HAMP" evidence="16">
    <location>
        <begin position="347"/>
        <end position="399"/>
    </location>
</feature>
<evidence type="ECO:0000256" key="9">
    <source>
        <dbReference type="ARBA" id="ARBA00022777"/>
    </source>
</evidence>
<dbReference type="GO" id="GO:0005524">
    <property type="term" value="F:ATP binding"/>
    <property type="evidence" value="ECO:0007669"/>
    <property type="project" value="UniProtKB-KW"/>
</dbReference>
<dbReference type="GO" id="GO:0005886">
    <property type="term" value="C:plasma membrane"/>
    <property type="evidence" value="ECO:0007669"/>
    <property type="project" value="UniProtKB-SubCell"/>
</dbReference>
<comment type="caution">
    <text evidence="17">The sequence shown here is derived from an EMBL/GenBank/DDBJ whole genome shotgun (WGS) entry which is preliminary data.</text>
</comment>
<dbReference type="InterPro" id="IPR003660">
    <property type="entry name" value="HAMP_dom"/>
</dbReference>
<evidence type="ECO:0000256" key="5">
    <source>
        <dbReference type="ARBA" id="ARBA00022553"/>
    </source>
</evidence>
<dbReference type="EC" id="2.7.13.3" evidence="3"/>
<dbReference type="InterPro" id="IPR010559">
    <property type="entry name" value="Sig_transdc_His_kin_internal"/>
</dbReference>
<feature type="transmembrane region" description="Helical" evidence="14">
    <location>
        <begin position="40"/>
        <end position="63"/>
    </location>
</feature>
<accession>A0A3M7TQI2</accession>
<sequence length="617" mass="71204">MRNTVPTIRAVGHIWKKNGKRRRNGRMIRRFLSLNLRTKLIALIIVTAFIPVSLLGLFSYNYVTKLMQEEISEGELERLKQVNNNLTYFINDVEQLSLFLYKNEEIQEILNKDPYRSPEEKDEDLQQIERLFETVMGAKNWDVSIYIIGANGDRYFSTQHLPPHYNHIRDNWGAFRKAQAADGKNIWDTHYSIRPEEMQEVVLTSGRMLHDHSTQEPLGYLMIDIYESALSDIYATGGKHLNDQLFLLDEQGYIISSQPNKEIVGTRLSYDFLPRVIQGDQGFFEAEWESQASVLTYDTAEDTGFKIVSLTPIGLIHEKNSLIRNLTWSFAILGIIISSWLAYFLSKTVTDPLYKVMKVMRTVEKGDLTARFAPKYNDDIGIFARRFNRMLGRVNKLIQENYEKKIRLKESEIKALQAQINPHFLYNTLETVNWMARLHGAKEISKLVVSLGEIMRYSIKRGDDLVPLEEDIKQLKNYLNIQEVRYRDQFNIHMHVDEEAKKALIPSLLLQPLVENAISHGLEGKVEKGNLSITITVISNSLQIIVEDDGAGIDSKTLDRINLEKPLQSKGTGIGLQNVKRRVFLYYGNDFTWHIETKENEGTKFSITLPAYREESA</sequence>
<dbReference type="Pfam" id="PF06580">
    <property type="entry name" value="His_kinase"/>
    <property type="match status" value="1"/>
</dbReference>
<keyword evidence="11 14" id="KW-1133">Transmembrane helix</keyword>
<keyword evidence="9 17" id="KW-0418">Kinase</keyword>
<comment type="subcellular location">
    <subcellularLocation>
        <location evidence="2">Cell membrane</location>
        <topology evidence="2">Multi-pass membrane protein</topology>
    </subcellularLocation>
</comment>
<evidence type="ECO:0000256" key="3">
    <source>
        <dbReference type="ARBA" id="ARBA00012438"/>
    </source>
</evidence>
<evidence type="ECO:0000256" key="12">
    <source>
        <dbReference type="ARBA" id="ARBA00023012"/>
    </source>
</evidence>
<evidence type="ECO:0000256" key="14">
    <source>
        <dbReference type="SAM" id="Phobius"/>
    </source>
</evidence>
<dbReference type="InterPro" id="IPR003594">
    <property type="entry name" value="HATPase_dom"/>
</dbReference>
<dbReference type="InterPro" id="IPR033479">
    <property type="entry name" value="dCache_1"/>
</dbReference>
<dbReference type="Pfam" id="PF02518">
    <property type="entry name" value="HATPase_c"/>
    <property type="match status" value="1"/>
</dbReference>
<name>A0A3M7TQI2_9BACI</name>
<dbReference type="PROSITE" id="PS50885">
    <property type="entry name" value="HAMP"/>
    <property type="match status" value="1"/>
</dbReference>
<dbReference type="InterPro" id="IPR004358">
    <property type="entry name" value="Sig_transdc_His_kin-like_C"/>
</dbReference>
<evidence type="ECO:0000313" key="18">
    <source>
        <dbReference type="Proteomes" id="UP000278746"/>
    </source>
</evidence>
<dbReference type="SUPFAM" id="SSF55874">
    <property type="entry name" value="ATPase domain of HSP90 chaperone/DNA topoisomerase II/histidine kinase"/>
    <property type="match status" value="1"/>
</dbReference>
<keyword evidence="13 14" id="KW-0472">Membrane</keyword>
<comment type="catalytic activity">
    <reaction evidence="1">
        <text>ATP + protein L-histidine = ADP + protein N-phospho-L-histidine.</text>
        <dbReference type="EC" id="2.7.13.3"/>
    </reaction>
</comment>
<keyword evidence="10" id="KW-0067">ATP-binding</keyword>
<dbReference type="Gene3D" id="6.10.340.10">
    <property type="match status" value="1"/>
</dbReference>
<dbReference type="GO" id="GO:0000155">
    <property type="term" value="F:phosphorelay sensor kinase activity"/>
    <property type="evidence" value="ECO:0007669"/>
    <property type="project" value="InterPro"/>
</dbReference>